<protein>
    <submittedName>
        <fullName evidence="4">Uncharacterized protein</fullName>
    </submittedName>
</protein>
<sequence>MAAGRVGATVTLLVLSGLGADAQSVAVTYYTDSACTAAHWSSGEQPFGQCFQELSVSWTGVQKAPGAYLACSAGSGEACGAAVAQAITHGDCAPVHMFTCIPGFQGFFRKFTVPTDAPPPPSPSSFPLSFYQSTSCAGAPIWTSGARPMGTCFLVPVSNSWIGMRTFSGTTMYCRNAFPSNCNNFLQTRSPTNLGPDCKLLQLEVCNPFSTSGSDVTFKHTVAPSPPPPPVPPPLPPPSPPPPPPQPLPSPPPPPYPPTLPSGPAVPLIHADHPPAQPDAPLTNEESSGGMDGGAIAGLVLGIIAFFLLPLVFMRFLAHNRAHVKPTSSTEMSARMAARERSIRLRV</sequence>
<feature type="signal peptide" evidence="3">
    <location>
        <begin position="1"/>
        <end position="22"/>
    </location>
</feature>
<keyword evidence="2" id="KW-0472">Membrane</keyword>
<feature type="chain" id="PRO_5044303732" evidence="3">
    <location>
        <begin position="23"/>
        <end position="347"/>
    </location>
</feature>
<keyword evidence="3" id="KW-0732">Signal</keyword>
<comment type="caution">
    <text evidence="4">The sequence shown here is derived from an EMBL/GenBank/DDBJ whole genome shotgun (WGS) entry which is preliminary data.</text>
</comment>
<feature type="region of interest" description="Disordered" evidence="1">
    <location>
        <begin position="217"/>
        <end position="289"/>
    </location>
</feature>
<evidence type="ECO:0000256" key="1">
    <source>
        <dbReference type="SAM" id="MobiDB-lite"/>
    </source>
</evidence>
<keyword evidence="5" id="KW-1185">Reference proteome</keyword>
<organism evidence="4 5">
    <name type="scientific">Prymnesium parvum</name>
    <name type="common">Toxic golden alga</name>
    <dbReference type="NCBI Taxonomy" id="97485"/>
    <lineage>
        <taxon>Eukaryota</taxon>
        <taxon>Haptista</taxon>
        <taxon>Haptophyta</taxon>
        <taxon>Prymnesiophyceae</taxon>
        <taxon>Prymnesiales</taxon>
        <taxon>Prymnesiaceae</taxon>
        <taxon>Prymnesium</taxon>
    </lineage>
</organism>
<feature type="compositionally biased region" description="Pro residues" evidence="1">
    <location>
        <begin position="224"/>
        <end position="261"/>
    </location>
</feature>
<keyword evidence="2" id="KW-0812">Transmembrane</keyword>
<name>A0AB34JR74_PRYPA</name>
<evidence type="ECO:0000256" key="3">
    <source>
        <dbReference type="SAM" id="SignalP"/>
    </source>
</evidence>
<keyword evidence="2" id="KW-1133">Transmembrane helix</keyword>
<dbReference type="EMBL" id="JBGBPQ010000006">
    <property type="protein sequence ID" value="KAL1523179.1"/>
    <property type="molecule type" value="Genomic_DNA"/>
</dbReference>
<evidence type="ECO:0000313" key="5">
    <source>
        <dbReference type="Proteomes" id="UP001515480"/>
    </source>
</evidence>
<evidence type="ECO:0000313" key="4">
    <source>
        <dbReference type="EMBL" id="KAL1523179.1"/>
    </source>
</evidence>
<dbReference type="AlphaFoldDB" id="A0AB34JR74"/>
<accession>A0AB34JR74</accession>
<feature type="transmembrane region" description="Helical" evidence="2">
    <location>
        <begin position="295"/>
        <end position="318"/>
    </location>
</feature>
<proteinExistence type="predicted"/>
<reference evidence="4 5" key="1">
    <citation type="journal article" date="2024" name="Science">
        <title>Giant polyketide synthase enzymes in the biosynthesis of giant marine polyether toxins.</title>
        <authorList>
            <person name="Fallon T.R."/>
            <person name="Shende V.V."/>
            <person name="Wierzbicki I.H."/>
            <person name="Pendleton A.L."/>
            <person name="Watervoot N.F."/>
            <person name="Auber R.P."/>
            <person name="Gonzalez D.J."/>
            <person name="Wisecaver J.H."/>
            <person name="Moore B.S."/>
        </authorList>
    </citation>
    <scope>NUCLEOTIDE SEQUENCE [LARGE SCALE GENOMIC DNA]</scope>
    <source>
        <strain evidence="4 5">12B1</strain>
    </source>
</reference>
<evidence type="ECO:0000256" key="2">
    <source>
        <dbReference type="SAM" id="Phobius"/>
    </source>
</evidence>
<gene>
    <name evidence="4" type="ORF">AB1Y20_018133</name>
</gene>
<dbReference type="Proteomes" id="UP001515480">
    <property type="component" value="Unassembled WGS sequence"/>
</dbReference>